<evidence type="ECO:0000256" key="10">
    <source>
        <dbReference type="ARBA" id="ARBA00022842"/>
    </source>
</evidence>
<dbReference type="GO" id="GO:0003911">
    <property type="term" value="F:DNA ligase (NAD+) activity"/>
    <property type="evidence" value="ECO:0007669"/>
    <property type="project" value="UniProtKB-EC"/>
</dbReference>
<feature type="non-terminal residue" evidence="18">
    <location>
        <position position="1"/>
    </location>
</feature>
<protein>
    <recommendedName>
        <fullName evidence="4">DNA ligase</fullName>
        <ecNumber evidence="3">6.5.1.2</ecNumber>
    </recommendedName>
</protein>
<evidence type="ECO:0000259" key="17">
    <source>
        <dbReference type="PROSITE" id="PS50172"/>
    </source>
</evidence>
<dbReference type="PANTHER" id="PTHR23389:SF9">
    <property type="entry name" value="DNA LIGASE"/>
    <property type="match status" value="1"/>
</dbReference>
<dbReference type="HAMAP" id="MF_01588">
    <property type="entry name" value="DNA_ligase_A"/>
    <property type="match status" value="1"/>
</dbReference>
<dbReference type="SUPFAM" id="SSF50249">
    <property type="entry name" value="Nucleic acid-binding proteins"/>
    <property type="match status" value="1"/>
</dbReference>
<keyword evidence="12" id="KW-0234">DNA repair</keyword>
<accession>A0A0P9FC85</accession>
<keyword evidence="5" id="KW-0436">Ligase</keyword>
<dbReference type="SUPFAM" id="SSF52113">
    <property type="entry name" value="BRCT domain"/>
    <property type="match status" value="1"/>
</dbReference>
<evidence type="ECO:0000256" key="3">
    <source>
        <dbReference type="ARBA" id="ARBA00012722"/>
    </source>
</evidence>
<proteinExistence type="inferred from homology"/>
<dbReference type="PATRIC" id="fig|186479.3.peg.1998"/>
<reference evidence="18 19" key="1">
    <citation type="submission" date="2015-09" db="EMBL/GenBank/DDBJ databases">
        <title>Draft genome sequence of Kouleothrix aurantiaca JCM 19913.</title>
        <authorList>
            <person name="Hemp J."/>
        </authorList>
    </citation>
    <scope>NUCLEOTIDE SEQUENCE [LARGE SCALE GENOMIC DNA]</scope>
    <source>
        <strain evidence="18 19">COM-B</strain>
    </source>
</reference>
<comment type="similarity">
    <text evidence="15">Belongs to the NAD-dependent DNA ligase family. LigA subfamily.</text>
</comment>
<evidence type="ECO:0000256" key="6">
    <source>
        <dbReference type="ARBA" id="ARBA00022705"/>
    </source>
</evidence>
<evidence type="ECO:0000256" key="5">
    <source>
        <dbReference type="ARBA" id="ARBA00022598"/>
    </source>
</evidence>
<dbReference type="InterPro" id="IPR004150">
    <property type="entry name" value="NAD_DNA_ligase_OB"/>
</dbReference>
<dbReference type="GO" id="GO:0006281">
    <property type="term" value="P:DNA repair"/>
    <property type="evidence" value="ECO:0007669"/>
    <property type="project" value="UniProtKB-KW"/>
</dbReference>
<dbReference type="PANTHER" id="PTHR23389">
    <property type="entry name" value="CHROMOSOME TRANSMISSION FIDELITY FACTOR 18"/>
    <property type="match status" value="1"/>
</dbReference>
<dbReference type="Pfam" id="PF14520">
    <property type="entry name" value="HHH_5"/>
    <property type="match status" value="1"/>
</dbReference>
<dbReference type="NCBIfam" id="TIGR00575">
    <property type="entry name" value="dnlj"/>
    <property type="match status" value="1"/>
</dbReference>
<dbReference type="InterPro" id="IPR004149">
    <property type="entry name" value="Znf_DNAligase_C4"/>
</dbReference>
<gene>
    <name evidence="18" type="ORF">SE17_28070</name>
</gene>
<feature type="region of interest" description="Disordered" evidence="16">
    <location>
        <begin position="538"/>
        <end position="564"/>
    </location>
</feature>
<dbReference type="EMBL" id="LJCR01001498">
    <property type="protein sequence ID" value="KPV50248.1"/>
    <property type="molecule type" value="Genomic_DNA"/>
</dbReference>
<evidence type="ECO:0000256" key="15">
    <source>
        <dbReference type="ARBA" id="ARBA00060881"/>
    </source>
</evidence>
<dbReference type="SUPFAM" id="SSF47781">
    <property type="entry name" value="RuvA domain 2-like"/>
    <property type="match status" value="1"/>
</dbReference>
<organism evidence="18 19">
    <name type="scientific">Kouleothrix aurantiaca</name>
    <dbReference type="NCBI Taxonomy" id="186479"/>
    <lineage>
        <taxon>Bacteria</taxon>
        <taxon>Bacillati</taxon>
        <taxon>Chloroflexota</taxon>
        <taxon>Chloroflexia</taxon>
        <taxon>Chloroflexales</taxon>
        <taxon>Roseiflexineae</taxon>
        <taxon>Roseiflexaceae</taxon>
        <taxon>Kouleothrix</taxon>
    </lineage>
</organism>
<evidence type="ECO:0000256" key="2">
    <source>
        <dbReference type="ARBA" id="ARBA00004067"/>
    </source>
</evidence>
<evidence type="ECO:0000256" key="7">
    <source>
        <dbReference type="ARBA" id="ARBA00022723"/>
    </source>
</evidence>
<dbReference type="InterPro" id="IPR010994">
    <property type="entry name" value="RuvA_2-like"/>
</dbReference>
<dbReference type="Pfam" id="PF00533">
    <property type="entry name" value="BRCT"/>
    <property type="match status" value="1"/>
</dbReference>
<dbReference type="Pfam" id="PF12826">
    <property type="entry name" value="HHH_2"/>
    <property type="match status" value="1"/>
</dbReference>
<dbReference type="Gene3D" id="3.30.470.30">
    <property type="entry name" value="DNA ligase/mRNA capping enzyme"/>
    <property type="match status" value="1"/>
</dbReference>
<keyword evidence="18" id="KW-0223">Dioxygenase</keyword>
<dbReference type="Gene3D" id="6.20.10.30">
    <property type="match status" value="1"/>
</dbReference>
<dbReference type="PROSITE" id="PS50172">
    <property type="entry name" value="BRCT"/>
    <property type="match status" value="1"/>
</dbReference>
<comment type="catalytic activity">
    <reaction evidence="14">
        <text>NAD(+) + (deoxyribonucleotide)n-3'-hydroxyl + 5'-phospho-(deoxyribonucleotide)m = (deoxyribonucleotide)n+m + AMP + beta-nicotinamide D-nucleotide.</text>
        <dbReference type="EC" id="6.5.1.2"/>
    </reaction>
</comment>
<dbReference type="GO" id="GO:0046872">
    <property type="term" value="F:metal ion binding"/>
    <property type="evidence" value="ECO:0007669"/>
    <property type="project" value="UniProtKB-KW"/>
</dbReference>
<keyword evidence="18" id="KW-0560">Oxidoreductase</keyword>
<sequence length="564" mass="60524">TISSIPLVLQKPGTENREPISSADDGIVPETIPASVEVRGEVYMRIADFEALNERLAEAGDRVAANPRNAAAGSLRQKDPAITASRALRFFAYAPGPSEGVALSSQWQTPEYFRALGFPVNRDRRRFTDFEDVIAYAREWMARRDQLEYEADGIVIKVDRFGQQRELGVVGRDPRWAIAFKFPARETTSRLLDISITVGRTGVITPGAVIEPVNLGGVMVRNASLHNADYIAERDIRIGDYVTVKRAGDVIPYIIGPVADRRDGSEQPWHMPERCPACDTPLERAEGEVAWRCPNFGICPAQLVRRVEHFVSRGALDIVGIGEKQAQMLVERGMIKDVADLYTLNAESFAGMDGYGPKKIANVLTGIADSRSRPLARLIVGLGIRFVGEVAAQALAGAFGSLDALMAASAEQIDDVDGIGPVVAGSVAQFFSLEANRALAHKLKEVGVQTDQPIVATRHSDALAGSSFVITGTLPSLTREQAEELIKSHGGKIAGSVSTKTSYLVAGESAGSKLAKARELNVIILDEAGLQALLGSAADAPAAEEHPAETPAEPPANGQLSMDL</sequence>
<dbReference type="GO" id="GO:0005829">
    <property type="term" value="C:cytosol"/>
    <property type="evidence" value="ECO:0007669"/>
    <property type="project" value="TreeGrafter"/>
</dbReference>
<evidence type="ECO:0000313" key="18">
    <source>
        <dbReference type="EMBL" id="KPV50248.1"/>
    </source>
</evidence>
<keyword evidence="10" id="KW-0460">Magnesium</keyword>
<dbReference type="InterPro" id="IPR036420">
    <property type="entry name" value="BRCT_dom_sf"/>
</dbReference>
<evidence type="ECO:0000256" key="16">
    <source>
        <dbReference type="SAM" id="MobiDB-lite"/>
    </source>
</evidence>
<evidence type="ECO:0000256" key="14">
    <source>
        <dbReference type="ARBA" id="ARBA00034005"/>
    </source>
</evidence>
<keyword evidence="13" id="KW-0464">Manganese</keyword>
<evidence type="ECO:0000256" key="12">
    <source>
        <dbReference type="ARBA" id="ARBA00023204"/>
    </source>
</evidence>
<evidence type="ECO:0000256" key="1">
    <source>
        <dbReference type="ARBA" id="ARBA00001946"/>
    </source>
</evidence>
<keyword evidence="8" id="KW-0227">DNA damage</keyword>
<dbReference type="InterPro" id="IPR013839">
    <property type="entry name" value="DNAligase_adenylation"/>
</dbReference>
<dbReference type="SMART" id="SM00292">
    <property type="entry name" value="BRCT"/>
    <property type="match status" value="1"/>
</dbReference>
<dbReference type="Proteomes" id="UP000050509">
    <property type="component" value="Unassembled WGS sequence"/>
</dbReference>
<dbReference type="Gene3D" id="1.10.150.20">
    <property type="entry name" value="5' to 3' exonuclease, C-terminal subdomain"/>
    <property type="match status" value="2"/>
</dbReference>
<dbReference type="FunFam" id="2.40.50.140:FF:000012">
    <property type="entry name" value="DNA ligase"/>
    <property type="match status" value="1"/>
</dbReference>
<dbReference type="PIRSF" id="PIRSF001604">
    <property type="entry name" value="LigA"/>
    <property type="match status" value="1"/>
</dbReference>
<dbReference type="InterPro" id="IPR001357">
    <property type="entry name" value="BRCT_dom"/>
</dbReference>
<keyword evidence="7" id="KW-0479">Metal-binding</keyword>
<evidence type="ECO:0000256" key="9">
    <source>
        <dbReference type="ARBA" id="ARBA00022833"/>
    </source>
</evidence>
<keyword evidence="19" id="KW-1185">Reference proteome</keyword>
<dbReference type="InterPro" id="IPR001679">
    <property type="entry name" value="DNA_ligase"/>
</dbReference>
<dbReference type="EC" id="6.5.1.2" evidence="3"/>
<dbReference type="Pfam" id="PF03120">
    <property type="entry name" value="OB_DNA_ligase"/>
    <property type="match status" value="1"/>
</dbReference>
<comment type="function">
    <text evidence="2">DNA ligase that catalyzes the formation of phosphodiester linkages between 5'-phosphoryl and 3'-hydroxyl groups in double-stranded DNA using NAD as a coenzyme and as the energy source for the reaction. It is essential for DNA replication and repair of damaged DNA.</text>
</comment>
<keyword evidence="9" id="KW-0862">Zinc</keyword>
<evidence type="ECO:0000256" key="11">
    <source>
        <dbReference type="ARBA" id="ARBA00023027"/>
    </source>
</evidence>
<keyword evidence="11" id="KW-0520">NAD</keyword>
<evidence type="ECO:0000256" key="13">
    <source>
        <dbReference type="ARBA" id="ARBA00023211"/>
    </source>
</evidence>
<evidence type="ECO:0000256" key="8">
    <source>
        <dbReference type="ARBA" id="ARBA00022763"/>
    </source>
</evidence>
<dbReference type="NCBIfam" id="NF005932">
    <property type="entry name" value="PRK07956.1"/>
    <property type="match status" value="1"/>
</dbReference>
<name>A0A0P9FC85_9CHLR</name>
<evidence type="ECO:0000256" key="4">
    <source>
        <dbReference type="ARBA" id="ARBA00013308"/>
    </source>
</evidence>
<dbReference type="GO" id="GO:0006260">
    <property type="term" value="P:DNA replication"/>
    <property type="evidence" value="ECO:0007669"/>
    <property type="project" value="UniProtKB-KW"/>
</dbReference>
<dbReference type="Gene3D" id="3.40.50.10190">
    <property type="entry name" value="BRCT domain"/>
    <property type="match status" value="1"/>
</dbReference>
<dbReference type="InterPro" id="IPR041663">
    <property type="entry name" value="DisA/LigA_HHH"/>
</dbReference>
<dbReference type="Pfam" id="PF01653">
    <property type="entry name" value="DNA_ligase_aden"/>
    <property type="match status" value="1"/>
</dbReference>
<dbReference type="FunFam" id="1.10.150.20:FF:000006">
    <property type="entry name" value="DNA ligase"/>
    <property type="match status" value="1"/>
</dbReference>
<feature type="domain" description="BRCT" evidence="17">
    <location>
        <begin position="458"/>
        <end position="530"/>
    </location>
</feature>
<keyword evidence="6" id="KW-0235">DNA replication</keyword>
<dbReference type="SMART" id="SM00532">
    <property type="entry name" value="LIGANc"/>
    <property type="match status" value="1"/>
</dbReference>
<dbReference type="Gene3D" id="2.40.50.140">
    <property type="entry name" value="Nucleic acid-binding proteins"/>
    <property type="match status" value="1"/>
</dbReference>
<dbReference type="SUPFAM" id="SSF56091">
    <property type="entry name" value="DNA ligase/mRNA capping enzyme, catalytic domain"/>
    <property type="match status" value="1"/>
</dbReference>
<comment type="cofactor">
    <cofactor evidence="1">
        <name>Mg(2+)</name>
        <dbReference type="ChEBI" id="CHEBI:18420"/>
    </cofactor>
</comment>
<dbReference type="FunFam" id="1.10.150.20:FF:000007">
    <property type="entry name" value="DNA ligase"/>
    <property type="match status" value="1"/>
</dbReference>
<dbReference type="InterPro" id="IPR012340">
    <property type="entry name" value="NA-bd_OB-fold"/>
</dbReference>
<dbReference type="AlphaFoldDB" id="A0A0P9FC85"/>
<evidence type="ECO:0000313" key="19">
    <source>
        <dbReference type="Proteomes" id="UP000050509"/>
    </source>
</evidence>
<dbReference type="Pfam" id="PF03119">
    <property type="entry name" value="DNA_ligase_ZBD"/>
    <property type="match status" value="1"/>
</dbReference>
<dbReference type="GO" id="GO:0051213">
    <property type="term" value="F:dioxygenase activity"/>
    <property type="evidence" value="ECO:0007669"/>
    <property type="project" value="UniProtKB-KW"/>
</dbReference>
<dbReference type="InterPro" id="IPR013840">
    <property type="entry name" value="DNAligase_N"/>
</dbReference>
<comment type="caution">
    <text evidence="18">The sequence shown here is derived from an EMBL/GenBank/DDBJ whole genome shotgun (WGS) entry which is preliminary data.</text>
</comment>